<gene>
    <name evidence="7" type="ORF">NP590_19520</name>
</gene>
<feature type="domain" description="Carbohydrate kinase PfkB" evidence="6">
    <location>
        <begin position="19"/>
        <end position="278"/>
    </location>
</feature>
<reference evidence="7 8" key="1">
    <citation type="submission" date="2022-07" db="EMBL/GenBank/DDBJ databases">
        <title>Methylomonas rivi sp. nov., Methylomonas rosea sp. nov., Methylomonas aureus sp. nov. and Methylomonas subterranea sp. nov., four novel methanotrophs isolated from a freshwater creek and the deep terrestrial subsurface.</title>
        <authorList>
            <person name="Abin C."/>
            <person name="Sankaranarayanan K."/>
            <person name="Garner C."/>
            <person name="Sindelar R."/>
            <person name="Kotary K."/>
            <person name="Garner R."/>
            <person name="Barclay S."/>
            <person name="Lawson P."/>
            <person name="Krumholz L."/>
        </authorList>
    </citation>
    <scope>NUCLEOTIDE SEQUENCE [LARGE SCALE GENOMIC DNA]</scope>
    <source>
        <strain evidence="7 8">SURF-2</strain>
    </source>
</reference>
<dbReference type="Pfam" id="PF00294">
    <property type="entry name" value="PfkB"/>
    <property type="match status" value="1"/>
</dbReference>
<comment type="similarity">
    <text evidence="1">Belongs to the carbohydrate kinase PfkB family.</text>
</comment>
<keyword evidence="5" id="KW-0067">ATP-binding</keyword>
<dbReference type="CDD" id="cd01167">
    <property type="entry name" value="bac_FRK"/>
    <property type="match status" value="1"/>
</dbReference>
<dbReference type="InterPro" id="IPR011611">
    <property type="entry name" value="PfkB_dom"/>
</dbReference>
<evidence type="ECO:0000313" key="8">
    <source>
        <dbReference type="Proteomes" id="UP001524499"/>
    </source>
</evidence>
<dbReference type="Proteomes" id="UP001524499">
    <property type="component" value="Unassembled WGS sequence"/>
</dbReference>
<protein>
    <submittedName>
        <fullName evidence="7">Carbohydrate kinase</fullName>
    </submittedName>
</protein>
<dbReference type="Gene3D" id="3.40.1190.20">
    <property type="match status" value="1"/>
</dbReference>
<evidence type="ECO:0000256" key="4">
    <source>
        <dbReference type="ARBA" id="ARBA00022777"/>
    </source>
</evidence>
<dbReference type="PANTHER" id="PTHR43085">
    <property type="entry name" value="HEXOKINASE FAMILY MEMBER"/>
    <property type="match status" value="1"/>
</dbReference>
<dbReference type="RefSeq" id="WP_256604401.1">
    <property type="nucleotide sequence ID" value="NZ_JANIBJ010000058.1"/>
</dbReference>
<keyword evidence="8" id="KW-1185">Reference proteome</keyword>
<comment type="caution">
    <text evidence="7">The sequence shown here is derived from an EMBL/GenBank/DDBJ whole genome shotgun (WGS) entry which is preliminary data.</text>
</comment>
<dbReference type="EMBL" id="JANIBJ010000058">
    <property type="protein sequence ID" value="MCQ8106303.1"/>
    <property type="molecule type" value="Genomic_DNA"/>
</dbReference>
<dbReference type="SUPFAM" id="SSF53613">
    <property type="entry name" value="Ribokinase-like"/>
    <property type="match status" value="1"/>
</dbReference>
<evidence type="ECO:0000313" key="7">
    <source>
        <dbReference type="EMBL" id="MCQ8106303.1"/>
    </source>
</evidence>
<organism evidence="7 8">
    <name type="scientific">Methylomonas subterranea</name>
    <dbReference type="NCBI Taxonomy" id="2952225"/>
    <lineage>
        <taxon>Bacteria</taxon>
        <taxon>Pseudomonadati</taxon>
        <taxon>Pseudomonadota</taxon>
        <taxon>Gammaproteobacteria</taxon>
        <taxon>Methylococcales</taxon>
        <taxon>Methylococcaceae</taxon>
        <taxon>Methylomonas</taxon>
    </lineage>
</organism>
<dbReference type="PANTHER" id="PTHR43085:SF1">
    <property type="entry name" value="PSEUDOURIDINE KINASE-RELATED"/>
    <property type="match status" value="1"/>
</dbReference>
<name>A0ABT1TLG2_9GAMM</name>
<evidence type="ECO:0000256" key="5">
    <source>
        <dbReference type="ARBA" id="ARBA00022840"/>
    </source>
</evidence>
<evidence type="ECO:0000256" key="3">
    <source>
        <dbReference type="ARBA" id="ARBA00022741"/>
    </source>
</evidence>
<evidence type="ECO:0000256" key="1">
    <source>
        <dbReference type="ARBA" id="ARBA00010688"/>
    </source>
</evidence>
<evidence type="ECO:0000259" key="6">
    <source>
        <dbReference type="Pfam" id="PF00294"/>
    </source>
</evidence>
<dbReference type="GO" id="GO:0016301">
    <property type="term" value="F:kinase activity"/>
    <property type="evidence" value="ECO:0007669"/>
    <property type="project" value="UniProtKB-KW"/>
</dbReference>
<proteinExistence type="inferred from homology"/>
<dbReference type="InterPro" id="IPR029056">
    <property type="entry name" value="Ribokinase-like"/>
</dbReference>
<dbReference type="InterPro" id="IPR050306">
    <property type="entry name" value="PfkB_Carbo_kinase"/>
</dbReference>
<evidence type="ECO:0000256" key="2">
    <source>
        <dbReference type="ARBA" id="ARBA00022679"/>
    </source>
</evidence>
<keyword evidence="4 7" id="KW-0418">Kinase</keyword>
<sequence>MNKPRIQIFGEVLFDHFPDGSVVLGGAPFNVAWHLQAFKQNPCFISRIGTDDTGAAVQAGMENWQMDLSGLQRDTEHPTGTVLVRIEQGEPSYLIVPEQAYDFIDAEQLPENREAGLLYHGSLALRNAVSRQALARLKRNHRGKVFMDVNLRAPWWDKTEVLAWVGEADWVKLNHLELQALQAGSADFDVAMQAFLAEHQLQGLVVTRGEKGAVAINADGQRAAAVPVTALQVVDTVGAGDAFAAVLMLGIQLEWPLQLILERAQAFASGIVGRRGATVQDGSFYRCFAREWAL</sequence>
<accession>A0ABT1TLG2</accession>
<keyword evidence="2" id="KW-0808">Transferase</keyword>
<keyword evidence="3" id="KW-0547">Nucleotide-binding</keyword>